<dbReference type="InterPro" id="IPR051398">
    <property type="entry name" value="Polysacch_Deacetylase"/>
</dbReference>
<dbReference type="InterPro" id="IPR002509">
    <property type="entry name" value="NODB_dom"/>
</dbReference>
<feature type="domain" description="NodB homology" evidence="2">
    <location>
        <begin position="5"/>
        <end position="229"/>
    </location>
</feature>
<dbReference type="CDD" id="cd10967">
    <property type="entry name" value="CE4_GLA_like_6s"/>
    <property type="match status" value="1"/>
</dbReference>
<keyword evidence="4" id="KW-1185">Reference proteome</keyword>
<keyword evidence="1" id="KW-0732">Signal</keyword>
<dbReference type="EMBL" id="JACRSX010000006">
    <property type="protein sequence ID" value="MBC8562319.1"/>
    <property type="molecule type" value="Genomic_DNA"/>
</dbReference>
<evidence type="ECO:0000256" key="1">
    <source>
        <dbReference type="ARBA" id="ARBA00022729"/>
    </source>
</evidence>
<proteinExistence type="predicted"/>
<dbReference type="Gene3D" id="3.20.20.370">
    <property type="entry name" value="Glycoside hydrolase/deacetylase"/>
    <property type="match status" value="1"/>
</dbReference>
<dbReference type="RefSeq" id="WP_182439520.1">
    <property type="nucleotide sequence ID" value="NZ_JACRSX010000006.1"/>
</dbReference>
<dbReference type="InterPro" id="IPR011330">
    <property type="entry name" value="Glyco_hydro/deAcase_b/a-brl"/>
</dbReference>
<sequence>MKYQKAITFSYDDGIESDRKLVEILNRYGMKCTFNLNTGIQSRESRFEIEGKEICRMDQETIRDLYAGHEIAVHGLTHRAPVDMTEEEMDQEFLTDIDNITRIYGQKPVGMAYAYGAYDQAAVDYLQRHGIKYGRTVEATHGFAVPENPILLKATCHHDDEQLFELAQQFLESEPAPGEQQLFYIWGHSYEYYVKDNWDRLEKLCRMFADRRDIFRGTNRECLEMFGAI</sequence>
<dbReference type="Pfam" id="PF01522">
    <property type="entry name" value="Polysacc_deac_1"/>
    <property type="match status" value="1"/>
</dbReference>
<reference evidence="3 4" key="1">
    <citation type="submission" date="2020-08" db="EMBL/GenBank/DDBJ databases">
        <title>Genome public.</title>
        <authorList>
            <person name="Liu C."/>
            <person name="Sun Q."/>
        </authorList>
    </citation>
    <scope>NUCLEOTIDE SEQUENCE [LARGE SCALE GENOMIC DNA]</scope>
    <source>
        <strain evidence="3 4">NSJ-37</strain>
    </source>
</reference>
<dbReference type="PANTHER" id="PTHR34216">
    <property type="match status" value="1"/>
</dbReference>
<comment type="caution">
    <text evidence="3">The sequence shown here is derived from an EMBL/GenBank/DDBJ whole genome shotgun (WGS) entry which is preliminary data.</text>
</comment>
<dbReference type="SUPFAM" id="SSF88713">
    <property type="entry name" value="Glycoside hydrolase/deacetylase"/>
    <property type="match status" value="1"/>
</dbReference>
<evidence type="ECO:0000313" key="3">
    <source>
        <dbReference type="EMBL" id="MBC8562319.1"/>
    </source>
</evidence>
<dbReference type="PROSITE" id="PS51677">
    <property type="entry name" value="NODB"/>
    <property type="match status" value="1"/>
</dbReference>
<organism evidence="3 4">
    <name type="scientific">Jutongia huaianensis</name>
    <dbReference type="NCBI Taxonomy" id="2763668"/>
    <lineage>
        <taxon>Bacteria</taxon>
        <taxon>Bacillati</taxon>
        <taxon>Bacillota</taxon>
        <taxon>Clostridia</taxon>
        <taxon>Lachnospirales</taxon>
        <taxon>Lachnospiraceae</taxon>
        <taxon>Jutongia</taxon>
    </lineage>
</organism>
<dbReference type="PANTHER" id="PTHR34216:SF11">
    <property type="entry name" value="CHITOOLIGOSACCHARIDE DEACETYLASE"/>
    <property type="match status" value="1"/>
</dbReference>
<evidence type="ECO:0000259" key="2">
    <source>
        <dbReference type="PROSITE" id="PS51677"/>
    </source>
</evidence>
<dbReference type="Proteomes" id="UP000606193">
    <property type="component" value="Unassembled WGS sequence"/>
</dbReference>
<gene>
    <name evidence="3" type="ORF">H8704_06700</name>
</gene>
<protein>
    <submittedName>
        <fullName evidence="3">Polysaccharide deacetylase family protein</fullName>
    </submittedName>
</protein>
<accession>A0ABR7N117</accession>
<name>A0ABR7N117_9FIRM</name>
<evidence type="ECO:0000313" key="4">
    <source>
        <dbReference type="Proteomes" id="UP000606193"/>
    </source>
</evidence>